<gene>
    <name evidence="1" type="ORF">PHYPSEUDO_007673</name>
</gene>
<organism evidence="1 2">
    <name type="scientific">Phytophthora pseudosyringae</name>
    <dbReference type="NCBI Taxonomy" id="221518"/>
    <lineage>
        <taxon>Eukaryota</taxon>
        <taxon>Sar</taxon>
        <taxon>Stramenopiles</taxon>
        <taxon>Oomycota</taxon>
        <taxon>Peronosporomycetes</taxon>
        <taxon>Peronosporales</taxon>
        <taxon>Peronosporaceae</taxon>
        <taxon>Phytophthora</taxon>
    </lineage>
</organism>
<dbReference type="OrthoDB" id="97486at2759"/>
<name>A0A8T1VGH4_9STRA</name>
<reference evidence="1" key="1">
    <citation type="submission" date="2021-02" db="EMBL/GenBank/DDBJ databases">
        <authorList>
            <person name="Palmer J.M."/>
        </authorList>
    </citation>
    <scope>NUCLEOTIDE SEQUENCE</scope>
    <source>
        <strain evidence="1">SCRP734</strain>
    </source>
</reference>
<evidence type="ECO:0000313" key="1">
    <source>
        <dbReference type="EMBL" id="KAG7380161.1"/>
    </source>
</evidence>
<accession>A0A8T1VGH4</accession>
<comment type="caution">
    <text evidence="1">The sequence shown here is derived from an EMBL/GenBank/DDBJ whole genome shotgun (WGS) entry which is preliminary data.</text>
</comment>
<sequence>MPSTSRTPVPTGSSTSRTIPFWQKRVLGHPDSTIRAPWKKEYVRSRSLLFTRAPLVPQWQGDYPITRSFAWLQPNLSTTRSQTRQFNLCTWWKRSFSFDTWFFLLSGTEDQVAGGILFGGQSDKPTSGHSPHYYQPFVIVDSKFNLRCSVLEDSGFVGFNLTPNRWYHLALTLDWGRGRQNVFLDGVNVSCEGGILHREWCLLSYQQVGAGYVRNHDDFPRRDPFGWYTFHGVVDVFRVWDGVLEAKMIELLAQGIDLREYEECVLKCTIDRAADGSAPWVNAQPLRCTRPFESKYVQLDRAALE</sequence>
<evidence type="ECO:0008006" key="3">
    <source>
        <dbReference type="Google" id="ProtNLM"/>
    </source>
</evidence>
<keyword evidence="2" id="KW-1185">Reference proteome</keyword>
<protein>
    <recommendedName>
        <fullName evidence="3">LamG-like jellyroll fold domain-containing protein</fullName>
    </recommendedName>
</protein>
<dbReference type="EMBL" id="JAGDFM010000308">
    <property type="protein sequence ID" value="KAG7380161.1"/>
    <property type="molecule type" value="Genomic_DNA"/>
</dbReference>
<dbReference type="AlphaFoldDB" id="A0A8T1VGH4"/>
<proteinExistence type="predicted"/>
<evidence type="ECO:0000313" key="2">
    <source>
        <dbReference type="Proteomes" id="UP000694044"/>
    </source>
</evidence>
<dbReference type="Proteomes" id="UP000694044">
    <property type="component" value="Unassembled WGS sequence"/>
</dbReference>